<dbReference type="OrthoDB" id="9815829at2"/>
<evidence type="ECO:0000259" key="3">
    <source>
        <dbReference type="Pfam" id="PF00535"/>
    </source>
</evidence>
<dbReference type="SUPFAM" id="SSF53448">
    <property type="entry name" value="Nucleotide-diphospho-sugar transferases"/>
    <property type="match status" value="1"/>
</dbReference>
<keyword evidence="2 4" id="KW-0808">Transferase</keyword>
<name>A0A098LW47_9FLAO</name>
<protein>
    <submittedName>
        <fullName evidence="4">Beta-1,3-glucosyltransferase</fullName>
    </submittedName>
</protein>
<proteinExistence type="predicted"/>
<organism evidence="4 5">
    <name type="scientific">Jejuia pallidilutea</name>
    <dbReference type="NCBI Taxonomy" id="504487"/>
    <lineage>
        <taxon>Bacteria</taxon>
        <taxon>Pseudomonadati</taxon>
        <taxon>Bacteroidota</taxon>
        <taxon>Flavobacteriia</taxon>
        <taxon>Flavobacteriales</taxon>
        <taxon>Flavobacteriaceae</taxon>
        <taxon>Jejuia</taxon>
    </lineage>
</organism>
<keyword evidence="1" id="KW-0328">Glycosyltransferase</keyword>
<gene>
    <name evidence="4" type="ORF">JCM19538_397</name>
</gene>
<dbReference type="Proteomes" id="UP000030184">
    <property type="component" value="Unassembled WGS sequence"/>
</dbReference>
<dbReference type="PANTHER" id="PTHR22916">
    <property type="entry name" value="GLYCOSYLTRANSFERASE"/>
    <property type="match status" value="1"/>
</dbReference>
<dbReference type="InterPro" id="IPR029044">
    <property type="entry name" value="Nucleotide-diphossugar_trans"/>
</dbReference>
<comment type="caution">
    <text evidence="4">The sequence shown here is derived from an EMBL/GenBank/DDBJ whole genome shotgun (WGS) entry which is preliminary data.</text>
</comment>
<evidence type="ECO:0000256" key="2">
    <source>
        <dbReference type="ARBA" id="ARBA00022679"/>
    </source>
</evidence>
<dbReference type="AlphaFoldDB" id="A0A098LW47"/>
<keyword evidence="5" id="KW-1185">Reference proteome</keyword>
<dbReference type="PANTHER" id="PTHR22916:SF51">
    <property type="entry name" value="GLYCOSYLTRANSFERASE EPSH-RELATED"/>
    <property type="match status" value="1"/>
</dbReference>
<dbReference type="CDD" id="cd00761">
    <property type="entry name" value="Glyco_tranf_GTA_type"/>
    <property type="match status" value="1"/>
</dbReference>
<dbReference type="EMBL" id="BBNY01000076">
    <property type="protein sequence ID" value="GAL90632.1"/>
    <property type="molecule type" value="Genomic_DNA"/>
</dbReference>
<dbReference type="RefSeq" id="WP_052512443.1">
    <property type="nucleotide sequence ID" value="NZ_BBNY01000076.1"/>
</dbReference>
<evidence type="ECO:0000256" key="1">
    <source>
        <dbReference type="ARBA" id="ARBA00022676"/>
    </source>
</evidence>
<sequence length="319" mass="37077">MNPKISIIVPVYNAENFISKCIESILAQTYNNLEIILVNDGSTDNSLSVCNRFKELDSRIILINQKNEGTSSARNKGLKVATGEYIGFVDGDDFIDKKMYEILMSTILECNLKLAECNFVKSTSYESLNYDDLNIEIESVDQAISRIEKPGFYSVCTKIFYLDLLKNIQFVYGKVHQDALFVSEVYKKIEKVGYINLPLYTYTVDNESVTRTHYNYKKVEGIDVILETNKNLLKLTKHKDNKALLNKVLVNYLTYNYIELFNNPDLDKNLYYRKKIKKLIIDKTNLLKINIHTKLIKFLPINIYAIFHKINTYRIKIFN</sequence>
<dbReference type="GO" id="GO:0016758">
    <property type="term" value="F:hexosyltransferase activity"/>
    <property type="evidence" value="ECO:0007669"/>
    <property type="project" value="UniProtKB-ARBA"/>
</dbReference>
<reference evidence="5" key="1">
    <citation type="journal article" date="2014" name="Genome Announc.">
        <title>Draft Genome Sequence of Marine Flavobacterium Jejuia pallidilutea Strain 11shimoA1 and Pigmentation Mutants.</title>
        <authorList>
            <person name="Takatani N."/>
            <person name="Nakanishi M."/>
            <person name="Meirelles P."/>
            <person name="Mino S."/>
            <person name="Suda W."/>
            <person name="Oshima K."/>
            <person name="Hattori M."/>
            <person name="Ohkuma M."/>
            <person name="Hosokawa M."/>
            <person name="Miyashita K."/>
            <person name="Thompson F.L."/>
            <person name="Niwa A."/>
            <person name="Sawabe T."/>
            <person name="Sawabe T."/>
        </authorList>
    </citation>
    <scope>NUCLEOTIDE SEQUENCE [LARGE SCALE GENOMIC DNA]</scope>
    <source>
        <strain evidence="5">JCM 19538</strain>
    </source>
</reference>
<accession>A0A098LW47</accession>
<feature type="domain" description="Glycosyltransferase 2-like" evidence="3">
    <location>
        <begin position="6"/>
        <end position="117"/>
    </location>
</feature>
<dbReference type="Pfam" id="PF00535">
    <property type="entry name" value="Glycos_transf_2"/>
    <property type="match status" value="1"/>
</dbReference>
<evidence type="ECO:0000313" key="4">
    <source>
        <dbReference type="EMBL" id="GAL90632.1"/>
    </source>
</evidence>
<dbReference type="Gene3D" id="3.90.550.10">
    <property type="entry name" value="Spore Coat Polysaccharide Biosynthesis Protein SpsA, Chain A"/>
    <property type="match status" value="1"/>
</dbReference>
<dbReference type="InterPro" id="IPR001173">
    <property type="entry name" value="Glyco_trans_2-like"/>
</dbReference>
<evidence type="ECO:0000313" key="5">
    <source>
        <dbReference type="Proteomes" id="UP000030184"/>
    </source>
</evidence>